<dbReference type="Proteomes" id="UP000188320">
    <property type="component" value="Unassembled WGS sequence"/>
</dbReference>
<dbReference type="PANTHER" id="PTHR12741">
    <property type="entry name" value="LYST-INTERACTING PROTEIN LIP5 DOPAMINE RESPONSIVE PROTEIN DRG-1"/>
    <property type="match status" value="1"/>
</dbReference>
<evidence type="ECO:0000256" key="2">
    <source>
        <dbReference type="SAM" id="Phobius"/>
    </source>
</evidence>
<organism evidence="4 5">
    <name type="scientific">Zancudomyces culisetae</name>
    <name type="common">Gut fungus</name>
    <name type="synonym">Smittium culisetae</name>
    <dbReference type="NCBI Taxonomy" id="1213189"/>
    <lineage>
        <taxon>Eukaryota</taxon>
        <taxon>Fungi</taxon>
        <taxon>Fungi incertae sedis</taxon>
        <taxon>Zoopagomycota</taxon>
        <taxon>Kickxellomycotina</taxon>
        <taxon>Harpellomycetes</taxon>
        <taxon>Harpellales</taxon>
        <taxon>Legeriomycetaceae</taxon>
        <taxon>Zancudomyces</taxon>
    </lineage>
</organism>
<feature type="transmembrane region" description="Helical" evidence="2">
    <location>
        <begin position="743"/>
        <end position="770"/>
    </location>
</feature>
<feature type="domain" description="Glycosyl transferase 48" evidence="3">
    <location>
        <begin position="1"/>
        <end position="622"/>
    </location>
</feature>
<feature type="transmembrane region" description="Helical" evidence="2">
    <location>
        <begin position="693"/>
        <end position="715"/>
    </location>
</feature>
<keyword evidence="5" id="KW-1185">Reference proteome</keyword>
<feature type="transmembrane region" description="Helical" evidence="2">
    <location>
        <begin position="551"/>
        <end position="578"/>
    </location>
</feature>
<dbReference type="GO" id="GO:0006075">
    <property type="term" value="P:(1-&gt;3)-beta-D-glucan biosynthetic process"/>
    <property type="evidence" value="ECO:0007669"/>
    <property type="project" value="InterPro"/>
</dbReference>
<name>A0A1R1PC35_ZANCU</name>
<feature type="transmembrane region" description="Helical" evidence="2">
    <location>
        <begin position="437"/>
        <end position="456"/>
    </location>
</feature>
<feature type="transmembrane region" description="Helical" evidence="2">
    <location>
        <begin position="818"/>
        <end position="839"/>
    </location>
</feature>
<evidence type="ECO:0000256" key="1">
    <source>
        <dbReference type="SAM" id="MobiDB-lite"/>
    </source>
</evidence>
<reference evidence="5" key="1">
    <citation type="submission" date="2017-01" db="EMBL/GenBank/DDBJ databases">
        <authorList>
            <person name="Wang Y."/>
            <person name="White M."/>
            <person name="Kvist S."/>
            <person name="Moncalvo J.-M."/>
        </authorList>
    </citation>
    <scope>NUCLEOTIDE SEQUENCE [LARGE SCALE GENOMIC DNA]</scope>
    <source>
        <strain evidence="5">COL-18-3</strain>
    </source>
</reference>
<feature type="transmembrane region" description="Helical" evidence="2">
    <location>
        <begin position="782"/>
        <end position="806"/>
    </location>
</feature>
<keyword evidence="2" id="KW-0812">Transmembrane</keyword>
<protein>
    <submittedName>
        <fullName evidence="4">1,3-beta-glucan synthase component FKS1</fullName>
    </submittedName>
</protein>
<feature type="region of interest" description="Disordered" evidence="1">
    <location>
        <begin position="606"/>
        <end position="632"/>
    </location>
</feature>
<dbReference type="GO" id="GO:0005886">
    <property type="term" value="C:plasma membrane"/>
    <property type="evidence" value="ECO:0007669"/>
    <property type="project" value="TreeGrafter"/>
</dbReference>
<keyword evidence="2" id="KW-0472">Membrane</keyword>
<dbReference type="GO" id="GO:0051278">
    <property type="term" value="P:fungal-type cell wall polysaccharide biosynthetic process"/>
    <property type="evidence" value="ECO:0007669"/>
    <property type="project" value="TreeGrafter"/>
</dbReference>
<keyword evidence="2" id="KW-1133">Transmembrane helix</keyword>
<evidence type="ECO:0000313" key="4">
    <source>
        <dbReference type="EMBL" id="OMH78501.1"/>
    </source>
</evidence>
<evidence type="ECO:0000313" key="5">
    <source>
        <dbReference type="Proteomes" id="UP000188320"/>
    </source>
</evidence>
<dbReference type="AlphaFoldDB" id="A0A1R1PC35"/>
<dbReference type="PANTHER" id="PTHR12741:SF48">
    <property type="entry name" value="1,3-BETA-GLUCAN SYNTHASE COMPONENT FKS1-RELATED"/>
    <property type="match status" value="1"/>
</dbReference>
<dbReference type="Pfam" id="PF02364">
    <property type="entry name" value="Glucan_synthase"/>
    <property type="match status" value="1"/>
</dbReference>
<feature type="compositionally biased region" description="Polar residues" evidence="1">
    <location>
        <begin position="620"/>
        <end position="631"/>
    </location>
</feature>
<sequence>MNYAKAIKILHRIESPTTVSLYGGQGSEHLASHLDAMANRKFKFVIAMQRYMKFNAEELENVEFLMKSYKNLQIAFIEEAIDSASKTVRVYSCLVDYSCPLLPSGFRRPKYRIELAGNPILGDGKSDNQNHAVIFVRGEYLQMIDANQDNYLEECFKIRNILGEFEQYSNSHADNQFDPYNSFAPTNAIQLLQSQNQTQNQSEQQIKQKKLQPLLQKPSVAIVGAREYIFSESAGVLGDVAAGKEATFGTLTQRIMAKMGGRLHYGHPDFMNFVFMSTRGGFSKAQKGLHLNEDIYAGMNAFSRGGRIKHTEYFQCGKGRDLGFCSTLNFITKIGTGMGEQMLSREYYWLSCFLPLDRFLTFYYAHPGFHINNMMIMGSIQLFMLTCLYIATFSTYSQLCLPDFDPYSTFYLDNYFKNDMPCFYLAPITKWIQRTTLSILSVLAISFLPLLLQMLAEKGAYLAFKRLFKQFLSLSPLYEVQVTRIYSNAIHSNFVLGGAKYIGTGRGFATSRTSFATLYTQFTQSSIYFGCRNLILLVYITATYFATPMLFFWFIIISLILSPFIFNPHNFLLVDFLIDYRRFLFFLFSGNATTDIPIVDNSINSNSNSKSKNRSRSKSLQRPLSKSSFTPQQQNLKLKLKQKLKQKQQQQQQSSNFSWINYVRLNRCQIVGIKRNRSNSSRKYIRRAKKSNLFLPSIIVPLFLAVLIDIAFMFVHSRWIGSPNTTTDPTTGQLIIPKFYSSLFYIALITLAPIIFNSVVNLLLCLFSLMFSKAINIRPSNYGNVMFSISRILQLLFSVFLVYFVYTVEQYSFSRTVLGISTVIYNHYAIFSILSSLFLTRESLSNNYNVAWYTGNWTSSKLNNTFDHQRNPSASKTLRFRHFPPNPLAAVPCMSGSQNRHAAHHPAVLDGSQEPKLDAAVFALHEPVAHPHCHFVLDYPGFPVCCDCGVFAEFADCVFL</sequence>
<dbReference type="OrthoDB" id="1880850at2759"/>
<dbReference type="GO" id="GO:0003843">
    <property type="term" value="F:1,3-beta-D-glucan synthase activity"/>
    <property type="evidence" value="ECO:0007669"/>
    <property type="project" value="InterPro"/>
</dbReference>
<dbReference type="InterPro" id="IPR003440">
    <property type="entry name" value="Glyco_trans_48_dom"/>
</dbReference>
<gene>
    <name evidence="4" type="ORF">AX774_g8097</name>
</gene>
<feature type="transmembrane region" description="Helical" evidence="2">
    <location>
        <begin position="376"/>
        <end position="396"/>
    </location>
</feature>
<dbReference type="EMBL" id="LSSK01001912">
    <property type="protein sequence ID" value="OMH78501.1"/>
    <property type="molecule type" value="Genomic_DNA"/>
</dbReference>
<feature type="transmembrane region" description="Helical" evidence="2">
    <location>
        <begin position="527"/>
        <end position="545"/>
    </location>
</feature>
<evidence type="ECO:0000259" key="3">
    <source>
        <dbReference type="Pfam" id="PF02364"/>
    </source>
</evidence>
<dbReference type="GO" id="GO:0000148">
    <property type="term" value="C:1,3-beta-D-glucan synthase complex"/>
    <property type="evidence" value="ECO:0007669"/>
    <property type="project" value="InterPro"/>
</dbReference>
<proteinExistence type="predicted"/>
<comment type="caution">
    <text evidence="4">The sequence shown here is derived from an EMBL/GenBank/DDBJ whole genome shotgun (WGS) entry which is preliminary data.</text>
</comment>
<accession>A0A1R1PC35</accession>